<dbReference type="Proteomes" id="UP000301475">
    <property type="component" value="Chromosome"/>
</dbReference>
<dbReference type="InterPro" id="IPR006684">
    <property type="entry name" value="YbgC/YbaW"/>
</dbReference>
<reference evidence="3 4" key="1">
    <citation type="submission" date="2019-04" db="EMBL/GenBank/DDBJ databases">
        <authorList>
            <person name="Embree M."/>
            <person name="Gaffney J.R."/>
        </authorList>
    </citation>
    <scope>NUCLEOTIDE SEQUENCE [LARGE SCALE GENOMIC DNA]</scope>
    <source>
        <strain evidence="3 4">JE7A12</strain>
    </source>
</reference>
<gene>
    <name evidence="3" type="ORF">E5Z56_01020</name>
</gene>
<dbReference type="RefSeq" id="WP_138156131.1">
    <property type="nucleotide sequence ID" value="NZ_CP039381.1"/>
</dbReference>
<dbReference type="GO" id="GO:0047617">
    <property type="term" value="F:fatty acyl-CoA hydrolase activity"/>
    <property type="evidence" value="ECO:0007669"/>
    <property type="project" value="TreeGrafter"/>
</dbReference>
<dbReference type="KEGG" id="ruj:E5Z56_01020"/>
<dbReference type="InterPro" id="IPR050563">
    <property type="entry name" value="4-hydroxybenzoyl-CoA_TE"/>
</dbReference>
<dbReference type="PIRSF" id="PIRSF003230">
    <property type="entry name" value="YbgC"/>
    <property type="match status" value="1"/>
</dbReference>
<dbReference type="PANTHER" id="PTHR31793:SF27">
    <property type="entry name" value="NOVEL THIOESTERASE SUPERFAMILY DOMAIN AND SAPOSIN A-TYPE DOMAIN CONTAINING PROTEIN (0610012H03RIK)"/>
    <property type="match status" value="1"/>
</dbReference>
<name>A0A4V1G4V4_9FIRM</name>
<accession>A0A4V1G4V4</accession>
<dbReference type="SUPFAM" id="SSF54637">
    <property type="entry name" value="Thioesterase/thiol ester dehydrase-isomerase"/>
    <property type="match status" value="1"/>
</dbReference>
<evidence type="ECO:0000313" key="3">
    <source>
        <dbReference type="EMBL" id="QCT06033.1"/>
    </source>
</evidence>
<evidence type="ECO:0000256" key="1">
    <source>
        <dbReference type="ARBA" id="ARBA00005953"/>
    </source>
</evidence>
<evidence type="ECO:0000313" key="4">
    <source>
        <dbReference type="Proteomes" id="UP000301475"/>
    </source>
</evidence>
<dbReference type="AlphaFoldDB" id="A0A4V1G4V4"/>
<organism evidence="3 4">
    <name type="scientific">Ruminococcus bovis</name>
    <dbReference type="NCBI Taxonomy" id="2564099"/>
    <lineage>
        <taxon>Bacteria</taxon>
        <taxon>Bacillati</taxon>
        <taxon>Bacillota</taxon>
        <taxon>Clostridia</taxon>
        <taxon>Eubacteriales</taxon>
        <taxon>Oscillospiraceae</taxon>
        <taxon>Ruminococcus</taxon>
    </lineage>
</organism>
<protein>
    <submittedName>
        <fullName evidence="3">Acyl-CoA thioesterase</fullName>
    </submittedName>
</protein>
<dbReference type="EMBL" id="CP039381">
    <property type="protein sequence ID" value="QCT06033.1"/>
    <property type="molecule type" value="Genomic_DNA"/>
</dbReference>
<dbReference type="Pfam" id="PF13279">
    <property type="entry name" value="4HBT_2"/>
    <property type="match status" value="1"/>
</dbReference>
<evidence type="ECO:0000256" key="2">
    <source>
        <dbReference type="ARBA" id="ARBA00022801"/>
    </source>
</evidence>
<keyword evidence="2" id="KW-0378">Hydrolase</keyword>
<proteinExistence type="inferred from homology"/>
<sequence>MKFKPYIRKVNYYETDRMSIVHHSNYIRYFEEARIYAMEQLGCDLIEMERQNMIIPVVDVYAKYHKSLGCSDEFAVYIKMTYFNGVKQKFDYEIRFTSDNSLACTGHSTHCFVNENHKPISIKRINPEIYNKFMSAVEE</sequence>
<dbReference type="CDD" id="cd00586">
    <property type="entry name" value="4HBT"/>
    <property type="match status" value="1"/>
</dbReference>
<dbReference type="NCBIfam" id="TIGR00051">
    <property type="entry name" value="YbgC/FadM family acyl-CoA thioesterase"/>
    <property type="match status" value="1"/>
</dbReference>
<dbReference type="OrthoDB" id="9800856at2"/>
<dbReference type="PANTHER" id="PTHR31793">
    <property type="entry name" value="4-HYDROXYBENZOYL-COA THIOESTERASE FAMILY MEMBER"/>
    <property type="match status" value="1"/>
</dbReference>
<comment type="similarity">
    <text evidence="1">Belongs to the 4-hydroxybenzoyl-CoA thioesterase family.</text>
</comment>
<dbReference type="Gene3D" id="3.10.129.10">
    <property type="entry name" value="Hotdog Thioesterase"/>
    <property type="match status" value="1"/>
</dbReference>
<keyword evidence="4" id="KW-1185">Reference proteome</keyword>
<dbReference type="InterPro" id="IPR029069">
    <property type="entry name" value="HotDog_dom_sf"/>
</dbReference>